<evidence type="ECO:0000313" key="2">
    <source>
        <dbReference type="Proteomes" id="UP000509458"/>
    </source>
</evidence>
<dbReference type="Proteomes" id="UP000509458">
    <property type="component" value="Chromosome"/>
</dbReference>
<sequence>MLYKQHVVNLASIIGRNFFVFREIGTHFAKYRIVSKTSC</sequence>
<dbReference type="AlphaFoldDB" id="A0A6T9Y3X6"/>
<reference evidence="1 2" key="1">
    <citation type="submission" date="2020-06" db="EMBL/GenBank/DDBJ databases">
        <authorList>
            <person name="Duchaud E."/>
        </authorList>
    </citation>
    <scope>NUCLEOTIDE SEQUENCE [LARGE SCALE GENOMIC DNA]</scope>
    <source>
        <strain evidence="1">Alteromonas fortis</strain>
    </source>
</reference>
<accession>A0A6T9Y3X6</accession>
<gene>
    <name evidence="1" type="ORF">ALFOR1_70158</name>
</gene>
<dbReference type="EMBL" id="LR812090">
    <property type="protein sequence ID" value="CAB9495787.1"/>
    <property type="molecule type" value="Genomic_DNA"/>
</dbReference>
<proteinExistence type="predicted"/>
<protein>
    <submittedName>
        <fullName evidence="1">Uncharacterized protein</fullName>
    </submittedName>
</protein>
<evidence type="ECO:0000313" key="1">
    <source>
        <dbReference type="EMBL" id="CAB9495787.1"/>
    </source>
</evidence>
<name>A0A6T9Y3X6_ALTMA</name>
<organism evidence="1 2">
    <name type="scientific">Alteromonas macleodii</name>
    <name type="common">Pseudoalteromonas macleodii</name>
    <dbReference type="NCBI Taxonomy" id="28108"/>
    <lineage>
        <taxon>Bacteria</taxon>
        <taxon>Pseudomonadati</taxon>
        <taxon>Pseudomonadota</taxon>
        <taxon>Gammaproteobacteria</taxon>
        <taxon>Alteromonadales</taxon>
        <taxon>Alteromonadaceae</taxon>
        <taxon>Alteromonas/Salinimonas group</taxon>
        <taxon>Alteromonas</taxon>
    </lineage>
</organism>